<evidence type="ECO:0000313" key="3">
    <source>
        <dbReference type="Proteomes" id="UP000051010"/>
    </source>
</evidence>
<dbReference type="Pfam" id="PF13350">
    <property type="entry name" value="Y_phosphatase3"/>
    <property type="match status" value="1"/>
</dbReference>
<dbReference type="GO" id="GO:0004721">
    <property type="term" value="F:phosphoprotein phosphatase activity"/>
    <property type="evidence" value="ECO:0007669"/>
    <property type="project" value="InterPro"/>
</dbReference>
<dbReference type="PANTHER" id="PTHR31126:SF1">
    <property type="entry name" value="TYROSINE SPECIFIC PROTEIN PHOSPHATASES DOMAIN-CONTAINING PROTEIN"/>
    <property type="match status" value="1"/>
</dbReference>
<name>A0A0R1YSC0_9LACO</name>
<evidence type="ECO:0000313" key="2">
    <source>
        <dbReference type="EMBL" id="KRM45502.1"/>
    </source>
</evidence>
<dbReference type="PANTHER" id="PTHR31126">
    <property type="entry name" value="TYROSINE-PROTEIN PHOSPHATASE"/>
    <property type="match status" value="1"/>
</dbReference>
<proteinExistence type="inferred from homology"/>
<organism evidence="2 3">
    <name type="scientific">Lentilactobacillus parafarraginis DSM 18390 = JCM 14109</name>
    <dbReference type="NCBI Taxonomy" id="1423786"/>
    <lineage>
        <taxon>Bacteria</taxon>
        <taxon>Bacillati</taxon>
        <taxon>Bacillota</taxon>
        <taxon>Bacilli</taxon>
        <taxon>Lactobacillales</taxon>
        <taxon>Lactobacillaceae</taxon>
        <taxon>Lentilactobacillus</taxon>
    </lineage>
</organism>
<comment type="similarity">
    <text evidence="1">Belongs to the protein-tyrosine phosphatase family.</text>
</comment>
<accession>A0A0R1YSC0</accession>
<evidence type="ECO:0000256" key="1">
    <source>
        <dbReference type="ARBA" id="ARBA00009580"/>
    </source>
</evidence>
<dbReference type="EMBL" id="AZFZ01000003">
    <property type="protein sequence ID" value="KRM45502.1"/>
    <property type="molecule type" value="Genomic_DNA"/>
</dbReference>
<dbReference type="Gene3D" id="3.90.190.10">
    <property type="entry name" value="Protein tyrosine phosphatase superfamily"/>
    <property type="match status" value="1"/>
</dbReference>
<sequence length="286" mass="32221">MIIMKNSPSEYVSSRSSFQAGVVSAETPDSAIKTLTPAKTEAEHEIKLEGAFNVRDLGGFITKDGRQIKAHRLLRSARLNHLTANDITQLTKIYHVGIDFDLRRPQEVAAQPDVRMPGVTYINDSVDTDESFHYVINDHNNRQHYRSYIRNTRAREAYHDLFLALLNANGQAVLWHCASGKDRTGLGGALIMYVLGVDLSTIFDDYAASNDFLRAHNEARLAEMRSEGATPAELAHARIDGGVDRSYLKAAFNEIHKEFGTIDNYLVHGLHVSKRQQRKLRKIYLE</sequence>
<comment type="caution">
    <text evidence="2">The sequence shown here is derived from an EMBL/GenBank/DDBJ whole genome shotgun (WGS) entry which is preliminary data.</text>
</comment>
<gene>
    <name evidence="2" type="ORF">FD47_GL001330</name>
</gene>
<dbReference type="SUPFAM" id="SSF52799">
    <property type="entry name" value="(Phosphotyrosine protein) phosphatases II"/>
    <property type="match status" value="1"/>
</dbReference>
<dbReference type="AlphaFoldDB" id="A0A0R1YSC0"/>
<protein>
    <submittedName>
        <fullName evidence="2">Uncharacterized protein</fullName>
    </submittedName>
</protein>
<dbReference type="InterPro" id="IPR029021">
    <property type="entry name" value="Prot-tyrosine_phosphatase-like"/>
</dbReference>
<reference evidence="2 3" key="1">
    <citation type="journal article" date="2015" name="Genome Announc.">
        <title>Expanding the biotechnology potential of lactobacilli through comparative genomics of 213 strains and associated genera.</title>
        <authorList>
            <person name="Sun Z."/>
            <person name="Harris H.M."/>
            <person name="McCann A."/>
            <person name="Guo C."/>
            <person name="Argimon S."/>
            <person name="Zhang W."/>
            <person name="Yang X."/>
            <person name="Jeffery I.B."/>
            <person name="Cooney J.C."/>
            <person name="Kagawa T.F."/>
            <person name="Liu W."/>
            <person name="Song Y."/>
            <person name="Salvetti E."/>
            <person name="Wrobel A."/>
            <person name="Rasinkangas P."/>
            <person name="Parkhill J."/>
            <person name="Rea M.C."/>
            <person name="O'Sullivan O."/>
            <person name="Ritari J."/>
            <person name="Douillard F.P."/>
            <person name="Paul Ross R."/>
            <person name="Yang R."/>
            <person name="Briner A.E."/>
            <person name="Felis G.E."/>
            <person name="de Vos W.M."/>
            <person name="Barrangou R."/>
            <person name="Klaenhammer T.R."/>
            <person name="Caufield P.W."/>
            <person name="Cui Y."/>
            <person name="Zhang H."/>
            <person name="O'Toole P.W."/>
        </authorList>
    </citation>
    <scope>NUCLEOTIDE SEQUENCE [LARGE SCALE GENOMIC DNA]</scope>
    <source>
        <strain evidence="2 3">DSM 18390</strain>
    </source>
</reference>
<dbReference type="Proteomes" id="UP000051010">
    <property type="component" value="Unassembled WGS sequence"/>
</dbReference>
<dbReference type="PATRIC" id="fig|1423786.4.peg.1428"/>
<dbReference type="InterPro" id="IPR026893">
    <property type="entry name" value="Tyr/Ser_Pase_IphP-type"/>
</dbReference>